<feature type="domain" description="Protein export membrane protein SecD/SecF C-terminal" evidence="13">
    <location>
        <begin position="643"/>
        <end position="828"/>
    </location>
</feature>
<evidence type="ECO:0000256" key="2">
    <source>
        <dbReference type="ARBA" id="ARBA00022448"/>
    </source>
</evidence>
<dbReference type="Pfam" id="PF02355">
    <property type="entry name" value="SecD_SecF_C"/>
    <property type="match status" value="2"/>
</dbReference>
<dbReference type="SUPFAM" id="SSF82866">
    <property type="entry name" value="Multidrug efflux transporter AcrB transmembrane domain"/>
    <property type="match status" value="2"/>
</dbReference>
<evidence type="ECO:0000256" key="5">
    <source>
        <dbReference type="ARBA" id="ARBA00022692"/>
    </source>
</evidence>
<dbReference type="InterPro" id="IPR005665">
    <property type="entry name" value="SecF_bac"/>
</dbReference>
<dbReference type="InterPro" id="IPR048631">
    <property type="entry name" value="SecD_1st"/>
</dbReference>
<dbReference type="OrthoDB" id="9805019at2"/>
<dbReference type="InterPro" id="IPR055344">
    <property type="entry name" value="SecD_SecF_C_bact"/>
</dbReference>
<evidence type="ECO:0000256" key="10">
    <source>
        <dbReference type="HAMAP-Rule" id="MF_01463"/>
    </source>
</evidence>
<keyword evidence="2 10" id="KW-0813">Transport</keyword>
<comment type="subcellular location">
    <subcellularLocation>
        <location evidence="1 10">Cell membrane</location>
        <topology evidence="1 10">Multi-pass membrane protein</topology>
    </subcellularLocation>
</comment>
<dbReference type="Gene3D" id="1.20.1640.10">
    <property type="entry name" value="Multidrug efflux transporter AcrB transmembrane domain"/>
    <property type="match status" value="2"/>
</dbReference>
<comment type="similarity">
    <text evidence="11">Belongs to the SecD/SecF family. SecF subfamily.</text>
</comment>
<name>A0A154LA34_9PROT</name>
<dbReference type="InterPro" id="IPR048634">
    <property type="entry name" value="SecD_SecF_C"/>
</dbReference>
<evidence type="ECO:0000313" key="17">
    <source>
        <dbReference type="Proteomes" id="UP000076335"/>
    </source>
</evidence>
<evidence type="ECO:0000259" key="14">
    <source>
        <dbReference type="Pfam" id="PF21760"/>
    </source>
</evidence>
<keyword evidence="6 10" id="KW-0653">Protein transport</keyword>
<comment type="caution">
    <text evidence="10">Lacks conserved residue(s) required for the propagation of feature annotation.</text>
</comment>
<feature type="transmembrane region" description="Helical" evidence="10">
    <location>
        <begin position="491"/>
        <end position="512"/>
    </location>
</feature>
<comment type="caution">
    <text evidence="16">The sequence shown here is derived from an EMBL/GenBank/DDBJ whole genome shotgun (WGS) entry which is preliminary data.</text>
</comment>
<comment type="similarity">
    <text evidence="10">Belongs to the SecD/SecF family. SecD subfamily.</text>
</comment>
<evidence type="ECO:0000256" key="11">
    <source>
        <dbReference type="HAMAP-Rule" id="MF_01464"/>
    </source>
</evidence>
<feature type="transmembrane region" description="Helical" evidence="10">
    <location>
        <begin position="697"/>
        <end position="719"/>
    </location>
</feature>
<dbReference type="FunFam" id="1.20.1640.10:FF:000004">
    <property type="entry name" value="Protein translocase subunit SecD"/>
    <property type="match status" value="1"/>
</dbReference>
<dbReference type="Pfam" id="PF21760">
    <property type="entry name" value="SecD_1st"/>
    <property type="match status" value="1"/>
</dbReference>
<evidence type="ECO:0000256" key="6">
    <source>
        <dbReference type="ARBA" id="ARBA00022927"/>
    </source>
</evidence>
<dbReference type="Pfam" id="PF07549">
    <property type="entry name" value="Sec_GG"/>
    <property type="match status" value="2"/>
</dbReference>
<feature type="domain" description="Protein export membrane protein SecD/SecF C-terminal" evidence="13">
    <location>
        <begin position="346"/>
        <end position="512"/>
    </location>
</feature>
<dbReference type="Gene3D" id="3.30.1360.200">
    <property type="match status" value="1"/>
</dbReference>
<dbReference type="NCBIfam" id="TIGR01129">
    <property type="entry name" value="secD"/>
    <property type="match status" value="1"/>
</dbReference>
<comment type="subunit">
    <text evidence="10">Forms a complex with SecF. Part of the essential Sec protein translocation apparatus which comprises SecA, SecYEG and auxiliary proteins SecDF-YajC and YidC.</text>
</comment>
<feature type="transmembrane region" description="Helical" evidence="10">
    <location>
        <begin position="670"/>
        <end position="690"/>
    </location>
</feature>
<evidence type="ECO:0000256" key="7">
    <source>
        <dbReference type="ARBA" id="ARBA00022989"/>
    </source>
</evidence>
<dbReference type="HAMAP" id="MF_01464_B">
    <property type="entry name" value="SecF_B"/>
    <property type="match status" value="1"/>
</dbReference>
<protein>
    <recommendedName>
        <fullName evidence="10 11">Multifunctional fusion protein</fullName>
    </recommendedName>
    <domain>
        <recommendedName>
            <fullName evidence="10">Protein translocase subunit SecD</fullName>
        </recommendedName>
    </domain>
    <domain>
        <recommendedName>
            <fullName evidence="11">Protein-export membrane protein SecF</fullName>
        </recommendedName>
    </domain>
</protein>
<evidence type="ECO:0000313" key="16">
    <source>
        <dbReference type="EMBL" id="KZB68141.1"/>
    </source>
</evidence>
<dbReference type="InterPro" id="IPR054384">
    <property type="entry name" value="SecDF_P1_head"/>
</dbReference>
<dbReference type="Proteomes" id="UP000076335">
    <property type="component" value="Unassembled WGS sequence"/>
</dbReference>
<gene>
    <name evidence="10" type="primary">secD</name>
    <name evidence="11" type="synonym">secF</name>
    <name evidence="16" type="ORF">AUP42_11810</name>
</gene>
<evidence type="ECO:0000256" key="12">
    <source>
        <dbReference type="SAM" id="MobiDB-lite"/>
    </source>
</evidence>
<feature type="transmembrane region" description="Helical" evidence="10">
    <location>
        <begin position="725"/>
        <end position="746"/>
    </location>
</feature>
<dbReference type="InterPro" id="IPR022646">
    <property type="entry name" value="SecD/SecF_CS"/>
</dbReference>
<dbReference type="PANTHER" id="PTHR30081">
    <property type="entry name" value="PROTEIN-EXPORT MEMBRANE PROTEIN SEC"/>
    <property type="match status" value="1"/>
</dbReference>
<feature type="transmembrane region" description="Helical" evidence="10">
    <location>
        <begin position="767"/>
        <end position="793"/>
    </location>
</feature>
<comment type="subunit">
    <text evidence="11">Forms a complex with SecD. Part of the essential Sec protein translocation apparatus which comprises SecA, SecYEG and auxiliary proteins SecDF-YajC and YidC.</text>
</comment>
<dbReference type="GO" id="GO:0006605">
    <property type="term" value="P:protein targeting"/>
    <property type="evidence" value="ECO:0007669"/>
    <property type="project" value="UniProtKB-UniRule"/>
</dbReference>
<organism evidence="16 17">
    <name type="scientific">Thalassospira lucentensis</name>
    <dbReference type="NCBI Taxonomy" id="168935"/>
    <lineage>
        <taxon>Bacteria</taxon>
        <taxon>Pseudomonadati</taxon>
        <taxon>Pseudomonadota</taxon>
        <taxon>Alphaproteobacteria</taxon>
        <taxon>Rhodospirillales</taxon>
        <taxon>Thalassospiraceae</taxon>
        <taxon>Thalassospira</taxon>
    </lineage>
</organism>
<feature type="domain" description="Protein translocase subunit SecDF P1" evidence="14">
    <location>
        <begin position="162"/>
        <end position="219"/>
    </location>
</feature>
<keyword evidence="3 10" id="KW-1003">Cell membrane</keyword>
<comment type="function">
    <text evidence="10">Part of the Sec protein translocase complex. Interacts with the SecYEG preprotein conducting channel. SecDF uses the proton motive force (PMF) to complete protein translocation after the ATP-dependent function of SecA.</text>
</comment>
<dbReference type="NCBIfam" id="NF009583">
    <property type="entry name" value="PRK13024.1-3"/>
    <property type="match status" value="1"/>
</dbReference>
<feature type="transmembrane region" description="Helical" evidence="10">
    <location>
        <begin position="415"/>
        <end position="435"/>
    </location>
</feature>
<dbReference type="Pfam" id="PF22599">
    <property type="entry name" value="SecDF_P1_head"/>
    <property type="match status" value="1"/>
</dbReference>
<keyword evidence="8 10" id="KW-0811">Translocation</keyword>
<dbReference type="RefSeq" id="WP_062949001.1">
    <property type="nucleotide sequence ID" value="NZ_LPVY01000003.1"/>
</dbReference>
<dbReference type="Gene3D" id="3.30.70.3400">
    <property type="match status" value="2"/>
</dbReference>
<keyword evidence="5 10" id="KW-0812">Transmembrane</keyword>
<dbReference type="GO" id="GO:0043952">
    <property type="term" value="P:protein transport by the Sec complex"/>
    <property type="evidence" value="ECO:0007669"/>
    <property type="project" value="UniProtKB-UniRule"/>
</dbReference>
<keyword evidence="9 10" id="KW-0472">Membrane</keyword>
<sequence length="858" mass="92662">MRTSRWRVVVYALVLLTGFLTALPNLFNPAQLANWPAFLPTRQVALGLDLKGGSHLVLEIDTAAMIAERLEIARDDVTTALRKAHIATDNIQISKDQVIVTLPDAKDHDAALDALKDLTNAQVDTPRHGSTAEFVITTPRDNSIYIALSEQGIRNRVDASAQQSLEIIRGRIDQIGVSEPTIQRIGSDRVLVQLPGIQDPSQVRKLLGSTAKLGFYMLADRNGTDRRDSSILTLKDKDGQSYHLHRTPALSGDHLTDAHAGFDPQSHQPVVNFRFDTAGAAKFADITRANVGKPFAIVLDNEVLSAPVIREAITGGSGQISGSFTVGETTTLSALLRAGSLPAPMTVIEERTVGPDLGADAIEMGLYTGLIGLALVTGLMFFLYGRWGLIANLALGLNVMLTFGALGLMGATLTLPGIAGIVLGIGLAVDANVLINERIREETKRGLSAFIALDSGFKRAYATIVDSNITTLIATALLFEFGSGPVRGFAITMGLGILISMFTAVAVVRVIMTEIVWRTRMKKLVIEPLWRFMPEKTSISFMRARFLGIGMSLLLSAISIGLFFKPGLDYGVDFKGGIQIEVAGGNLDDGSSPLDLGTLRQGLSTLGLGDVSLQDIGKDGHILIRVERQPGGEQAQTAAVETVKKAVQSVDPAADFERTEVVGPKVSGELAQSGVSAVIFASLAMLGYIWWRFEWPFAVGAIVTLVLDVTKTIGFFAIMGLDFNLTAIAALLTLIGYSVNDKVVVYDRMRENLRLYRKMPMREIIDMSINQSLARCLFTSLTTLFAMVPMAFWGGSAVESFAVPMVFGVVIATTSSIYIAAPILLFLDTWRQKQRQKHVGLASETNNEPMVEASTSQQ</sequence>
<feature type="transmembrane region" description="Helical" evidence="10">
    <location>
        <begin position="364"/>
        <end position="384"/>
    </location>
</feature>
<accession>A0A154LA34</accession>
<dbReference type="InterPro" id="IPR022645">
    <property type="entry name" value="SecD/SecF_bac"/>
</dbReference>
<evidence type="ECO:0000259" key="13">
    <source>
        <dbReference type="Pfam" id="PF02355"/>
    </source>
</evidence>
<proteinExistence type="inferred from homology"/>
<dbReference type="GO" id="GO:0005886">
    <property type="term" value="C:plasma membrane"/>
    <property type="evidence" value="ECO:0007669"/>
    <property type="project" value="UniProtKB-SubCell"/>
</dbReference>
<feature type="transmembrane region" description="Helical" evidence="10">
    <location>
        <begin position="546"/>
        <end position="564"/>
    </location>
</feature>
<reference evidence="16 17" key="1">
    <citation type="submission" date="2015-12" db="EMBL/GenBank/DDBJ databases">
        <title>Genome sequence of Thalassospira lucentensis MCCC 1A02072.</title>
        <authorList>
            <person name="Lu L."/>
            <person name="Lai Q."/>
            <person name="Shao Z."/>
            <person name="Qian P."/>
        </authorList>
    </citation>
    <scope>NUCLEOTIDE SEQUENCE [LARGE SCALE GENOMIC DNA]</scope>
    <source>
        <strain evidence="16 17">MCCC 1A02072</strain>
    </source>
</reference>
<dbReference type="HAMAP" id="MF_01463_B">
    <property type="entry name" value="SecD_B"/>
    <property type="match status" value="1"/>
</dbReference>
<dbReference type="FunFam" id="3.30.1360.200:FF:000002">
    <property type="entry name" value="Preprotein translocase subunit SecD"/>
    <property type="match status" value="1"/>
</dbReference>
<feature type="compositionally biased region" description="Polar residues" evidence="12">
    <location>
        <begin position="843"/>
        <end position="858"/>
    </location>
</feature>
<feature type="region of interest" description="Disordered" evidence="12">
    <location>
        <begin position="838"/>
        <end position="858"/>
    </location>
</feature>
<feature type="domain" description="SecDF P1 head subdomain" evidence="15">
    <location>
        <begin position="232"/>
        <end position="343"/>
    </location>
</feature>
<evidence type="ECO:0000256" key="4">
    <source>
        <dbReference type="ARBA" id="ARBA00022519"/>
    </source>
</evidence>
<evidence type="ECO:0000259" key="15">
    <source>
        <dbReference type="Pfam" id="PF22599"/>
    </source>
</evidence>
<dbReference type="NCBIfam" id="TIGR00916">
    <property type="entry name" value="2A0604s01"/>
    <property type="match status" value="2"/>
</dbReference>
<dbReference type="GO" id="GO:0065002">
    <property type="term" value="P:intracellular protein transmembrane transport"/>
    <property type="evidence" value="ECO:0007669"/>
    <property type="project" value="UniProtKB-UniRule"/>
</dbReference>
<dbReference type="NCBIfam" id="TIGR00966">
    <property type="entry name" value="transloc_SecF"/>
    <property type="match status" value="1"/>
</dbReference>
<feature type="transmembrane region" description="Helical" evidence="10">
    <location>
        <begin position="389"/>
        <end position="409"/>
    </location>
</feature>
<dbReference type="PRINTS" id="PR01755">
    <property type="entry name" value="SECFTRNLCASE"/>
</dbReference>
<feature type="transmembrane region" description="Helical" evidence="10">
    <location>
        <begin position="805"/>
        <end position="827"/>
    </location>
</feature>
<dbReference type="InterPro" id="IPR022813">
    <property type="entry name" value="SecD/SecF_arch_bac"/>
</dbReference>
<dbReference type="AlphaFoldDB" id="A0A154LA34"/>
<evidence type="ECO:0000256" key="9">
    <source>
        <dbReference type="ARBA" id="ARBA00023136"/>
    </source>
</evidence>
<dbReference type="InterPro" id="IPR005791">
    <property type="entry name" value="SecD"/>
</dbReference>
<evidence type="ECO:0000256" key="8">
    <source>
        <dbReference type="ARBA" id="ARBA00023010"/>
    </source>
</evidence>
<dbReference type="EMBL" id="LPVY01000003">
    <property type="protein sequence ID" value="KZB68141.1"/>
    <property type="molecule type" value="Genomic_DNA"/>
</dbReference>
<dbReference type="PANTHER" id="PTHR30081:SF1">
    <property type="entry name" value="PROTEIN TRANSLOCASE SUBUNIT SECD"/>
    <property type="match status" value="1"/>
</dbReference>
<evidence type="ECO:0000256" key="3">
    <source>
        <dbReference type="ARBA" id="ARBA00022475"/>
    </source>
</evidence>
<feature type="transmembrane region" description="Helical" evidence="10">
    <location>
        <begin position="460"/>
        <end position="479"/>
    </location>
</feature>
<keyword evidence="7 10" id="KW-1133">Transmembrane helix</keyword>
<keyword evidence="4" id="KW-0997">Cell inner membrane</keyword>
<evidence type="ECO:0000256" key="1">
    <source>
        <dbReference type="ARBA" id="ARBA00004651"/>
    </source>
</evidence>
<dbReference type="GO" id="GO:0015450">
    <property type="term" value="F:protein-transporting ATPase activity"/>
    <property type="evidence" value="ECO:0007669"/>
    <property type="project" value="InterPro"/>
</dbReference>